<dbReference type="OrthoDB" id="272849at2759"/>
<evidence type="ECO:0000313" key="1">
    <source>
        <dbReference type="EMBL" id="KPA83413.1"/>
    </source>
</evidence>
<dbReference type="VEuPathDB" id="TriTrypDB:LpyrH10_04_5990"/>
<dbReference type="Proteomes" id="UP000037923">
    <property type="component" value="Unassembled WGS sequence"/>
</dbReference>
<comment type="caution">
    <text evidence="1">The sequence shown here is derived from an EMBL/GenBank/DDBJ whole genome shotgun (WGS) entry which is preliminary data.</text>
</comment>
<accession>A0A0M9G6H2</accession>
<dbReference type="GeneID" id="26903340"/>
<reference evidence="1 2" key="1">
    <citation type="submission" date="2015-07" db="EMBL/GenBank/DDBJ databases">
        <title>High-quality genome of monoxenous trypanosomatid Leptomonas pyrrhocoris.</title>
        <authorList>
            <person name="Flegontov P."/>
            <person name="Butenko A."/>
            <person name="Firsov S."/>
            <person name="Vlcek C."/>
            <person name="Logacheva M.D."/>
            <person name="Field M."/>
            <person name="Filatov D."/>
            <person name="Flegontova O."/>
            <person name="Gerasimov E."/>
            <person name="Jackson A.P."/>
            <person name="Kelly S."/>
            <person name="Opperdoes F."/>
            <person name="O'Reilly A."/>
            <person name="Votypka J."/>
            <person name="Yurchenko V."/>
            <person name="Lukes J."/>
        </authorList>
    </citation>
    <scope>NUCLEOTIDE SEQUENCE [LARGE SCALE GENOMIC DNA]</scope>
    <source>
        <strain evidence="1">H10</strain>
    </source>
</reference>
<keyword evidence="2" id="KW-1185">Reference proteome</keyword>
<name>A0A0M9G6H2_LEPPY</name>
<dbReference type="RefSeq" id="XP_015661853.1">
    <property type="nucleotide sequence ID" value="XM_015800251.1"/>
</dbReference>
<gene>
    <name evidence="1" type="ORF">ABB37_03049</name>
</gene>
<protein>
    <submittedName>
        <fullName evidence="1">Uncharacterized protein</fullName>
    </submittedName>
</protein>
<organism evidence="1 2">
    <name type="scientific">Leptomonas pyrrhocoris</name>
    <name type="common">Firebug parasite</name>
    <dbReference type="NCBI Taxonomy" id="157538"/>
    <lineage>
        <taxon>Eukaryota</taxon>
        <taxon>Discoba</taxon>
        <taxon>Euglenozoa</taxon>
        <taxon>Kinetoplastea</taxon>
        <taxon>Metakinetoplastina</taxon>
        <taxon>Trypanosomatida</taxon>
        <taxon>Trypanosomatidae</taxon>
        <taxon>Leishmaniinae</taxon>
        <taxon>Leptomonas</taxon>
    </lineage>
</organism>
<dbReference type="OMA" id="GKERCHT"/>
<dbReference type="RefSeq" id="XP_015661852.1">
    <property type="nucleotide sequence ID" value="XM_015800250.1"/>
</dbReference>
<sequence>MSGPRPKQKVPAEGAGVRAVRIVPPAAALSLSRAPPASVDDFCEEDRPLLSFIALSAAQSATARSAEVVLDAVLTPLKGSSPAPVQQANPLTSLNTTNTEGDSLAGRYPEVLVLLHLHCLRCALRDLQECPTHARRTFVSILERHLTALAEVLPDPLFVAVASVLRDSLASTAEDALDQKRCHALEVQLLHVVEATQVELLRATKLLSVRAGVLTLRFHHSIPYL</sequence>
<dbReference type="EMBL" id="LGTL01000004">
    <property type="protein sequence ID" value="KPA83413.1"/>
    <property type="molecule type" value="Genomic_DNA"/>
</dbReference>
<proteinExistence type="predicted"/>
<evidence type="ECO:0000313" key="2">
    <source>
        <dbReference type="Proteomes" id="UP000037923"/>
    </source>
</evidence>
<dbReference type="EMBL" id="LGTL01000004">
    <property type="protein sequence ID" value="KPA83414.1"/>
    <property type="molecule type" value="Genomic_DNA"/>
</dbReference>
<dbReference type="AlphaFoldDB" id="A0A0M9G6H2"/>